<dbReference type="CDD" id="cd03801">
    <property type="entry name" value="GT4_PimA-like"/>
    <property type="match status" value="1"/>
</dbReference>
<feature type="non-terminal residue" evidence="2">
    <location>
        <position position="1"/>
    </location>
</feature>
<proteinExistence type="predicted"/>
<keyword evidence="2" id="KW-0808">Transferase</keyword>
<reference evidence="2 3" key="1">
    <citation type="journal article" date="2011" name="ISME J.">
        <title>Community ecology of hot spring cyanobacterial mats: predominant populations and their functional potential.</title>
        <authorList>
            <person name="Klatt C.G."/>
            <person name="Wood J.M."/>
            <person name="Rusch D.B."/>
            <person name="Bateson M.M."/>
            <person name="Hamamura N."/>
            <person name="Heidelberg J.F."/>
            <person name="Grossman A.R."/>
            <person name="Bhaya D."/>
            <person name="Cohan F.M."/>
            <person name="Kuhl M."/>
            <person name="Bryant D.A."/>
            <person name="Ward D.M."/>
        </authorList>
    </citation>
    <scope>NUCLEOTIDE SEQUENCE [LARGE SCALE GENOMIC DNA]</scope>
    <source>
        <strain evidence="2">OS</strain>
    </source>
</reference>
<dbReference type="Pfam" id="PF00534">
    <property type="entry name" value="Glycos_transf_1"/>
    <property type="match status" value="1"/>
</dbReference>
<dbReference type="GO" id="GO:0016757">
    <property type="term" value="F:glycosyltransferase activity"/>
    <property type="evidence" value="ECO:0007669"/>
    <property type="project" value="InterPro"/>
</dbReference>
<organism evidence="2 3">
    <name type="scientific">Candidatus Thermochlorobacter aerophilus</name>
    <dbReference type="NCBI Taxonomy" id="1868324"/>
    <lineage>
        <taxon>Bacteria</taxon>
        <taxon>Pseudomonadati</taxon>
        <taxon>Chlorobiota</taxon>
        <taxon>Chlorobiia</taxon>
        <taxon>Chlorobiales</taxon>
        <taxon>Candidatus Thermochlorobacteriaceae</taxon>
        <taxon>Candidatus Thermochlorobacter</taxon>
    </lineage>
</organism>
<evidence type="ECO:0000259" key="1">
    <source>
        <dbReference type="Pfam" id="PF00534"/>
    </source>
</evidence>
<dbReference type="Proteomes" id="UP000266389">
    <property type="component" value="Unassembled WGS sequence"/>
</dbReference>
<dbReference type="InterPro" id="IPR001296">
    <property type="entry name" value="Glyco_trans_1"/>
</dbReference>
<comment type="caution">
    <text evidence="2">The sequence shown here is derived from an EMBL/GenBank/DDBJ whole genome shotgun (WGS) entry which is preliminary data.</text>
</comment>
<protein>
    <submittedName>
        <fullName evidence="2">Glycosyltransferase</fullName>
    </submittedName>
</protein>
<evidence type="ECO:0000313" key="3">
    <source>
        <dbReference type="Proteomes" id="UP000266389"/>
    </source>
</evidence>
<dbReference type="PANTHER" id="PTHR12526">
    <property type="entry name" value="GLYCOSYLTRANSFERASE"/>
    <property type="match status" value="1"/>
</dbReference>
<accession>A0A395LWS9</accession>
<gene>
    <name evidence="2" type="ORF">D0433_13525</name>
</gene>
<dbReference type="EMBL" id="PHFL01000071">
    <property type="protein sequence ID" value="RFM23075.1"/>
    <property type="molecule type" value="Genomic_DNA"/>
</dbReference>
<sequence>KLDKVFRILLIGSIGFRKGVYYLLEAFKQIKRRDMELVLISPVEDDFKPILSKYGDLFKYIPSVPHAQLSYYYQNASVFVLPALLEPFGMVVAEAMACGVPVIVTENCGMRPRNNQDGFVVPIRDVEALKEKLLLLYENDELRRTMGESAAEYVKQFTWENYHKNIQRVYQEIFRNSHA</sequence>
<evidence type="ECO:0000313" key="2">
    <source>
        <dbReference type="EMBL" id="RFM23075.1"/>
    </source>
</evidence>
<feature type="domain" description="Glycosyl transferase family 1" evidence="1">
    <location>
        <begin position="6"/>
        <end position="151"/>
    </location>
</feature>
<dbReference type="AlphaFoldDB" id="A0A395LWS9"/>
<dbReference type="Gene3D" id="3.40.50.2000">
    <property type="entry name" value="Glycogen Phosphorylase B"/>
    <property type="match status" value="1"/>
</dbReference>
<dbReference type="SUPFAM" id="SSF53756">
    <property type="entry name" value="UDP-Glycosyltransferase/glycogen phosphorylase"/>
    <property type="match status" value="1"/>
</dbReference>
<name>A0A395LWS9_9BACT</name>